<reference evidence="3 4" key="1">
    <citation type="journal article" date="2019" name="Anaerobe">
        <title>Detection of Robinsoniella peoriensis in multiple bone samples of a trauma patient.</title>
        <authorList>
            <person name="Schrottner P."/>
            <person name="Hartwich K."/>
            <person name="Bunk B."/>
            <person name="Schober I."/>
            <person name="Helbig S."/>
            <person name="Rudolph W.W."/>
            <person name="Gunzer F."/>
        </authorList>
    </citation>
    <scope>NUCLEOTIDE SEQUENCE [LARGE SCALE GENOMIC DNA]</scope>
    <source>
        <strain evidence="3 4">DSM 106044</strain>
    </source>
</reference>
<dbReference type="AlphaFoldDB" id="A0A4U8Q4C1"/>
<organism evidence="3 4">
    <name type="scientific">Robinsoniella peoriensis</name>
    <dbReference type="NCBI Taxonomy" id="180332"/>
    <lineage>
        <taxon>Bacteria</taxon>
        <taxon>Bacillati</taxon>
        <taxon>Bacillota</taxon>
        <taxon>Clostridia</taxon>
        <taxon>Lachnospirales</taxon>
        <taxon>Lachnospiraceae</taxon>
        <taxon>Robinsoniella</taxon>
    </lineage>
</organism>
<dbReference type="SUPFAM" id="SSF49373">
    <property type="entry name" value="Invasin/intimin cell-adhesion fragments"/>
    <property type="match status" value="3"/>
</dbReference>
<dbReference type="InterPro" id="IPR008964">
    <property type="entry name" value="Invasin/intimin_cell_adhesion"/>
</dbReference>
<dbReference type="Gene3D" id="2.60.40.1080">
    <property type="match status" value="3"/>
</dbReference>
<keyword evidence="4" id="KW-1185">Reference proteome</keyword>
<dbReference type="InterPro" id="IPR001304">
    <property type="entry name" value="C-type_lectin-like"/>
</dbReference>
<evidence type="ECO:0000259" key="2">
    <source>
        <dbReference type="PROSITE" id="PS50041"/>
    </source>
</evidence>
<keyword evidence="3" id="KW-0326">Glycosidase</keyword>
<feature type="signal peptide" evidence="1">
    <location>
        <begin position="1"/>
        <end position="28"/>
    </location>
</feature>
<protein>
    <submittedName>
        <fullName evidence="3">Kappa-carrageenase</fullName>
        <ecNumber evidence="3">3.2.1.83</ecNumber>
    </submittedName>
</protein>
<dbReference type="SMART" id="SM00635">
    <property type="entry name" value="BID_2"/>
    <property type="match status" value="3"/>
</dbReference>
<dbReference type="CDD" id="cd03603">
    <property type="entry name" value="CLECT_VCBS"/>
    <property type="match status" value="1"/>
</dbReference>
<dbReference type="Gene3D" id="3.10.100.10">
    <property type="entry name" value="Mannose-Binding Protein A, subunit A"/>
    <property type="match status" value="1"/>
</dbReference>
<dbReference type="EC" id="3.2.1.83" evidence="3"/>
<dbReference type="Gene3D" id="2.60.40.3760">
    <property type="match status" value="2"/>
</dbReference>
<feature type="domain" description="C-type lectin" evidence="2">
    <location>
        <begin position="404"/>
        <end position="509"/>
    </location>
</feature>
<dbReference type="InterPro" id="IPR003343">
    <property type="entry name" value="Big_2"/>
</dbReference>
<dbReference type="SMART" id="SM00034">
    <property type="entry name" value="CLECT"/>
    <property type="match status" value="1"/>
</dbReference>
<name>A0A4U8Q4C1_9FIRM</name>
<dbReference type="InterPro" id="IPR050111">
    <property type="entry name" value="C-type_lectin/snaclec_domain"/>
</dbReference>
<dbReference type="EMBL" id="QGQD01000067">
    <property type="protein sequence ID" value="TLC99661.1"/>
    <property type="molecule type" value="Genomic_DNA"/>
</dbReference>
<dbReference type="PROSITE" id="PS50041">
    <property type="entry name" value="C_TYPE_LECTIN_2"/>
    <property type="match status" value="1"/>
</dbReference>
<evidence type="ECO:0000256" key="1">
    <source>
        <dbReference type="SAM" id="SignalP"/>
    </source>
</evidence>
<proteinExistence type="predicted"/>
<keyword evidence="1" id="KW-0732">Signal</keyword>
<comment type="caution">
    <text evidence="3">The sequence shown here is derived from an EMBL/GenBank/DDBJ whole genome shotgun (WGS) entry which is preliminary data.</text>
</comment>
<dbReference type="InterPro" id="IPR016186">
    <property type="entry name" value="C-type_lectin-like/link_sf"/>
</dbReference>
<dbReference type="Pfam" id="PF00059">
    <property type="entry name" value="Lectin_C"/>
    <property type="match status" value="1"/>
</dbReference>
<gene>
    <name evidence="3" type="primary">cgkA_8</name>
    <name evidence="3" type="ORF">DSM106044_03453</name>
</gene>
<evidence type="ECO:0000313" key="3">
    <source>
        <dbReference type="EMBL" id="TLC99661.1"/>
    </source>
</evidence>
<dbReference type="PANTHER" id="PTHR22803">
    <property type="entry name" value="MANNOSE, PHOSPHOLIPASE, LECTIN RECEPTOR RELATED"/>
    <property type="match status" value="1"/>
</dbReference>
<dbReference type="GO" id="GO:0033918">
    <property type="term" value="F:kappa-carrageenase activity"/>
    <property type="evidence" value="ECO:0007669"/>
    <property type="project" value="UniProtKB-EC"/>
</dbReference>
<sequence length="793" mass="87962" precursor="true">MKRMLRLVGVICTILCMFVIAPNLQAKAANEVEQKLNQLVGMYPNGSYFSANGGACGHTAYDVCNNCKLSSILSARHPEMVGKVSSQVWTCCAFARFNFYYMFGIDTYDFRDCTQVSLNNAKVGDFVKFNMGTYNHYGIFLYARDGKVFIYDANGTGSTNRVTYGNGITTSKINAIYRANNYDAVNGSADTEKPVISNVQITDVNKDGYTVTCTVTDNVGIDRVEFPTWNDGGGNPKWLPGTINGNTASIRINVSDWGNREGFYHTDIYAYDTSNNSISTQVRYNYIDRTAPQIKNVRVEQVDSTGYTVVCEVTDDKGINRVQFPTWTERDDLIPDWDVNSKASGVRDGDIFRYRVNDSDHFYRRDSIYHTHIYAYDNYGNQGFCGVEDFIFENQYEAKESIEYNGHRYSLYEDILDWEQAEQKCRALGGHLATITSEGEERAIESLLKGNTKRVGYFLGGTDKGSKGIFRWITGEKFVYSKWADGEPNNSNGNEDYIEICRDLKSWNDVNLNDNGNLGRGFILETDIAYNVTSIKLSNSNINLRKNGEQQTIKATISPANATNKAVTWKSSNPSVATVDQNGKVTAVSNGTANIIVTTQDGNKTATCKVTVNIPKPAEPTKPVTPDKPSVSATSIKLNKPSLTLYKGKTYTLKATVKPKSYNSGIKWSSSANKYATVSSKGKITAKKSGRTVITAQTKNGKKAACIVNVKERKATKVKLSRKNLKLKVGRKYALKATVYPKNTSDTKKWTINKKGIVKVSSKGVVTGLKKGRCRITLKTSSGKSAYCNVKVE</sequence>
<dbReference type="RefSeq" id="WP_161597380.1">
    <property type="nucleotide sequence ID" value="NZ_QGQD01000067.1"/>
</dbReference>
<evidence type="ECO:0000313" key="4">
    <source>
        <dbReference type="Proteomes" id="UP000306509"/>
    </source>
</evidence>
<accession>A0A4U8Q4C1</accession>
<dbReference type="InterPro" id="IPR016187">
    <property type="entry name" value="CTDL_fold"/>
</dbReference>
<keyword evidence="3" id="KW-0378">Hydrolase</keyword>
<dbReference type="InterPro" id="IPR034007">
    <property type="entry name" value="CTLD_bac"/>
</dbReference>
<dbReference type="Pfam" id="PF02368">
    <property type="entry name" value="Big_2"/>
    <property type="match status" value="3"/>
</dbReference>
<dbReference type="SUPFAM" id="SSF56436">
    <property type="entry name" value="C-type lectin-like"/>
    <property type="match status" value="1"/>
</dbReference>
<dbReference type="Proteomes" id="UP000306509">
    <property type="component" value="Unassembled WGS sequence"/>
</dbReference>
<feature type="chain" id="PRO_5020600806" evidence="1">
    <location>
        <begin position="29"/>
        <end position="793"/>
    </location>
</feature>